<dbReference type="InterPro" id="IPR025086">
    <property type="entry name" value="SDE2/SF3A3_SAP"/>
</dbReference>
<keyword evidence="14" id="KW-1185">Reference proteome</keyword>
<keyword evidence="5" id="KW-0507">mRNA processing</keyword>
<evidence type="ECO:0008006" key="15">
    <source>
        <dbReference type="Google" id="ProtNLM"/>
    </source>
</evidence>
<feature type="compositionally biased region" description="Acidic residues" evidence="10">
    <location>
        <begin position="219"/>
        <end position="228"/>
    </location>
</feature>
<dbReference type="InterPro" id="IPR053822">
    <property type="entry name" value="SDE2-like_dom"/>
</dbReference>
<dbReference type="InterPro" id="IPR051421">
    <property type="entry name" value="RNA_Proc_DNA_Dmg_Regulator"/>
</dbReference>
<evidence type="ECO:0000256" key="7">
    <source>
        <dbReference type="ARBA" id="ARBA00023242"/>
    </source>
</evidence>
<evidence type="ECO:0000256" key="9">
    <source>
        <dbReference type="SAM" id="Coils"/>
    </source>
</evidence>
<gene>
    <name evidence="13" type="ORF">CSSPTR1EN2_LOCUS2414</name>
</gene>
<keyword evidence="4" id="KW-0963">Cytoplasm</keyword>
<dbReference type="Proteomes" id="UP001497512">
    <property type="component" value="Chromosome 10"/>
</dbReference>
<feature type="compositionally biased region" description="Low complexity" evidence="10">
    <location>
        <begin position="255"/>
        <end position="271"/>
    </location>
</feature>
<dbReference type="PANTHER" id="PTHR12786:SF1">
    <property type="entry name" value="SPLICING REGULATOR SDE2"/>
    <property type="match status" value="1"/>
</dbReference>
<evidence type="ECO:0000256" key="6">
    <source>
        <dbReference type="ARBA" id="ARBA00023187"/>
    </source>
</evidence>
<feature type="region of interest" description="Disordered" evidence="10">
    <location>
        <begin position="219"/>
        <end position="238"/>
    </location>
</feature>
<feature type="compositionally biased region" description="Polar residues" evidence="10">
    <location>
        <begin position="336"/>
        <end position="350"/>
    </location>
</feature>
<accession>A0ABP0TEQ3</accession>
<sequence length="432" mass="46683">MAHRQILISALDGRTLCLQFESDSITGADVGARVAAVTGIPQGCLRLVTGTGEITSEMCLGAGGSNDGMLPSCSVVLRLRGGKGGFGSLLRGAATKAGQKKTSNFDACRDMSGRRLRHVNAEKKLKEWKAEAQERELEKAAEEFLKKDKKAKEENVGVYKELEKFRAETSRAMEEVGSAVVSGLAESRKLGADGKRKKIEAIAIQAKRSRVWMMDEDEEADLDQDAEEGTLLRTGDDELAMATTTKKEDEETEISFSNTAETSSSESPSDNSSDKVVCAVLPADDVNDVVESLEKQANGISQDSEPSPTDDAIKRVCAVPSLEDGKEIVEGLEKQPSATISQPSDSSPTDDVSIRENERSVADGPINFADFDSAKDLEILGLERLKTELQEWGLKCGGSLSERAGRLFLLKTTPLKNLDKKHFAAKSKSSKF</sequence>
<evidence type="ECO:0000256" key="4">
    <source>
        <dbReference type="ARBA" id="ARBA00022490"/>
    </source>
</evidence>
<keyword evidence="8" id="KW-0131">Cell cycle</keyword>
<name>A0ABP0TEQ3_9BRYO</name>
<dbReference type="PANTHER" id="PTHR12786">
    <property type="entry name" value="SPLICING FACTOR SF3A-RELATED"/>
    <property type="match status" value="1"/>
</dbReference>
<keyword evidence="9" id="KW-0175">Coiled coil</keyword>
<dbReference type="Pfam" id="PF13297">
    <property type="entry name" value="SDE2_2C"/>
    <property type="match status" value="1"/>
</dbReference>
<evidence type="ECO:0000256" key="8">
    <source>
        <dbReference type="ARBA" id="ARBA00023306"/>
    </source>
</evidence>
<dbReference type="EMBL" id="OZ019902">
    <property type="protein sequence ID" value="CAK9194214.1"/>
    <property type="molecule type" value="Genomic_DNA"/>
</dbReference>
<feature type="domain" description="SDE2-like" evidence="12">
    <location>
        <begin position="81"/>
        <end position="180"/>
    </location>
</feature>
<reference evidence="13" key="1">
    <citation type="submission" date="2024-02" db="EMBL/GenBank/DDBJ databases">
        <authorList>
            <consortium name="ELIXIR-Norway"/>
            <consortium name="Elixir Norway"/>
        </authorList>
    </citation>
    <scope>NUCLEOTIDE SEQUENCE</scope>
</reference>
<proteinExistence type="inferred from homology"/>
<evidence type="ECO:0000256" key="5">
    <source>
        <dbReference type="ARBA" id="ARBA00022664"/>
    </source>
</evidence>
<evidence type="ECO:0000259" key="11">
    <source>
        <dbReference type="Pfam" id="PF13297"/>
    </source>
</evidence>
<feature type="domain" description="SDE2/SF3A3 SAP" evidence="11">
    <location>
        <begin position="356"/>
        <end position="424"/>
    </location>
</feature>
<comment type="subcellular location">
    <subcellularLocation>
        <location evidence="2">Cytoplasm</location>
    </subcellularLocation>
    <subcellularLocation>
        <location evidence="1">Nucleus</location>
    </subcellularLocation>
</comment>
<evidence type="ECO:0000259" key="12">
    <source>
        <dbReference type="Pfam" id="PF22782"/>
    </source>
</evidence>
<organism evidence="13 14">
    <name type="scientific">Sphagnum troendelagicum</name>
    <dbReference type="NCBI Taxonomy" id="128251"/>
    <lineage>
        <taxon>Eukaryota</taxon>
        <taxon>Viridiplantae</taxon>
        <taxon>Streptophyta</taxon>
        <taxon>Embryophyta</taxon>
        <taxon>Bryophyta</taxon>
        <taxon>Sphagnophytina</taxon>
        <taxon>Sphagnopsida</taxon>
        <taxon>Sphagnales</taxon>
        <taxon>Sphagnaceae</taxon>
        <taxon>Sphagnum</taxon>
    </lineage>
</organism>
<keyword evidence="6" id="KW-0508">mRNA splicing</keyword>
<feature type="region of interest" description="Disordered" evidence="10">
    <location>
        <begin position="333"/>
        <end position="354"/>
    </location>
</feature>
<evidence type="ECO:0000313" key="13">
    <source>
        <dbReference type="EMBL" id="CAK9194214.1"/>
    </source>
</evidence>
<keyword evidence="7" id="KW-0539">Nucleus</keyword>
<evidence type="ECO:0000313" key="14">
    <source>
        <dbReference type="Proteomes" id="UP001497512"/>
    </source>
</evidence>
<protein>
    <recommendedName>
        <fullName evidence="15">Sde2 N-terminal ubiquitin domain-containing protein</fullName>
    </recommendedName>
</protein>
<feature type="region of interest" description="Disordered" evidence="10">
    <location>
        <begin position="243"/>
        <end position="274"/>
    </location>
</feature>
<evidence type="ECO:0000256" key="3">
    <source>
        <dbReference type="ARBA" id="ARBA00008726"/>
    </source>
</evidence>
<evidence type="ECO:0000256" key="1">
    <source>
        <dbReference type="ARBA" id="ARBA00004123"/>
    </source>
</evidence>
<evidence type="ECO:0000256" key="10">
    <source>
        <dbReference type="SAM" id="MobiDB-lite"/>
    </source>
</evidence>
<feature type="coiled-coil region" evidence="9">
    <location>
        <begin position="118"/>
        <end position="154"/>
    </location>
</feature>
<evidence type="ECO:0000256" key="2">
    <source>
        <dbReference type="ARBA" id="ARBA00004496"/>
    </source>
</evidence>
<dbReference type="Pfam" id="PF22782">
    <property type="entry name" value="SDE2"/>
    <property type="match status" value="1"/>
</dbReference>
<comment type="similarity">
    <text evidence="3">Belongs to the SDE2 family.</text>
</comment>